<proteinExistence type="inferred from homology"/>
<accession>A0A6A6VXA5</accession>
<gene>
    <name evidence="8" type="ORF">EJ05DRAFT_142334</name>
</gene>
<dbReference type="RefSeq" id="XP_033596920.1">
    <property type="nucleotide sequence ID" value="XM_033739246.1"/>
</dbReference>
<dbReference type="PIRSF" id="PIRSF000097">
    <property type="entry name" value="AKR"/>
    <property type="match status" value="1"/>
</dbReference>
<evidence type="ECO:0000259" key="7">
    <source>
        <dbReference type="Pfam" id="PF00248"/>
    </source>
</evidence>
<dbReference type="InterPro" id="IPR018170">
    <property type="entry name" value="Aldo/ket_reductase_CS"/>
</dbReference>
<keyword evidence="3" id="KW-0560">Oxidoreductase</keyword>
<feature type="site" description="Lowers pKa of active site Tyr" evidence="6">
    <location>
        <position position="91"/>
    </location>
</feature>
<sequence length="301" mass="33794">MSVQLPTKPLNHGPKPVPILGFGTGTKWFLAKQQDNTFQDGLVKVLNTAIKSGFRHLDWSEQYGTTAELARAISDALASGIPRDELFISGKVEKSVGDIPAAIDRHLAELGIEYFDLYLIHEPYTVLKEDPTAIKAAWEAMEDVHRQGKARAIGVSNFMRKHIEPLLEVASVKPAVNQIEFHPYLQRADDYVPWLQSQGIVVESFFGLVPLTWAKGGPLDALLDRIAGKYGIETSAVLFQWALEQGAVPITTTTNEARITEYMQFMKLKLSKEEVEEISTVGKSHHFRTWWHEHFAADERT</sequence>
<dbReference type="PANTHER" id="PTHR43827:SF3">
    <property type="entry name" value="NADP-DEPENDENT OXIDOREDUCTASE DOMAIN-CONTAINING PROTEIN"/>
    <property type="match status" value="1"/>
</dbReference>
<dbReference type="AlphaFoldDB" id="A0A6A6VXA5"/>
<evidence type="ECO:0000256" key="4">
    <source>
        <dbReference type="PIRSR" id="PIRSR000097-1"/>
    </source>
</evidence>
<dbReference type="InterPro" id="IPR020471">
    <property type="entry name" value="AKR"/>
</dbReference>
<keyword evidence="2" id="KW-0521">NADP</keyword>
<dbReference type="PRINTS" id="PR00069">
    <property type="entry name" value="ALDKETRDTASE"/>
</dbReference>
<evidence type="ECO:0000313" key="9">
    <source>
        <dbReference type="Proteomes" id="UP000799437"/>
    </source>
</evidence>
<dbReference type="CDD" id="cd19120">
    <property type="entry name" value="AKR_AKR3C2-3"/>
    <property type="match status" value="1"/>
</dbReference>
<evidence type="ECO:0000256" key="5">
    <source>
        <dbReference type="PIRSR" id="PIRSR000097-2"/>
    </source>
</evidence>
<protein>
    <submittedName>
        <fullName evidence="8">Aldo/keto reductase</fullName>
    </submittedName>
</protein>
<evidence type="ECO:0000256" key="3">
    <source>
        <dbReference type="ARBA" id="ARBA00023002"/>
    </source>
</evidence>
<feature type="domain" description="NADP-dependent oxidoreductase" evidence="7">
    <location>
        <begin position="30"/>
        <end position="280"/>
    </location>
</feature>
<dbReference type="PANTHER" id="PTHR43827">
    <property type="entry name" value="2,5-DIKETO-D-GLUCONIC ACID REDUCTASE"/>
    <property type="match status" value="1"/>
</dbReference>
<evidence type="ECO:0000256" key="2">
    <source>
        <dbReference type="ARBA" id="ARBA00022857"/>
    </source>
</evidence>
<organism evidence="8 9">
    <name type="scientific">Pseudovirgaria hyperparasitica</name>
    <dbReference type="NCBI Taxonomy" id="470096"/>
    <lineage>
        <taxon>Eukaryota</taxon>
        <taxon>Fungi</taxon>
        <taxon>Dikarya</taxon>
        <taxon>Ascomycota</taxon>
        <taxon>Pezizomycotina</taxon>
        <taxon>Dothideomycetes</taxon>
        <taxon>Dothideomycetes incertae sedis</taxon>
        <taxon>Acrospermales</taxon>
        <taxon>Acrospermaceae</taxon>
        <taxon>Pseudovirgaria</taxon>
    </lineage>
</organism>
<reference evidence="8" key="1">
    <citation type="journal article" date="2020" name="Stud. Mycol.">
        <title>101 Dothideomycetes genomes: a test case for predicting lifestyles and emergence of pathogens.</title>
        <authorList>
            <person name="Haridas S."/>
            <person name="Albert R."/>
            <person name="Binder M."/>
            <person name="Bloem J."/>
            <person name="Labutti K."/>
            <person name="Salamov A."/>
            <person name="Andreopoulos B."/>
            <person name="Baker S."/>
            <person name="Barry K."/>
            <person name="Bills G."/>
            <person name="Bluhm B."/>
            <person name="Cannon C."/>
            <person name="Castanera R."/>
            <person name="Culley D."/>
            <person name="Daum C."/>
            <person name="Ezra D."/>
            <person name="Gonzalez J."/>
            <person name="Henrissat B."/>
            <person name="Kuo A."/>
            <person name="Liang C."/>
            <person name="Lipzen A."/>
            <person name="Lutzoni F."/>
            <person name="Magnuson J."/>
            <person name="Mondo S."/>
            <person name="Nolan M."/>
            <person name="Ohm R."/>
            <person name="Pangilinan J."/>
            <person name="Park H.-J."/>
            <person name="Ramirez L."/>
            <person name="Alfaro M."/>
            <person name="Sun H."/>
            <person name="Tritt A."/>
            <person name="Yoshinaga Y."/>
            <person name="Zwiers L.-H."/>
            <person name="Turgeon B."/>
            <person name="Goodwin S."/>
            <person name="Spatafora J."/>
            <person name="Crous P."/>
            <person name="Grigoriev I."/>
        </authorList>
    </citation>
    <scope>NUCLEOTIDE SEQUENCE</scope>
    <source>
        <strain evidence="8">CBS 121739</strain>
    </source>
</reference>
<dbReference type="OrthoDB" id="416253at2759"/>
<dbReference type="Proteomes" id="UP000799437">
    <property type="component" value="Unassembled WGS sequence"/>
</dbReference>
<dbReference type="Gene3D" id="3.20.20.100">
    <property type="entry name" value="NADP-dependent oxidoreductase domain"/>
    <property type="match status" value="1"/>
</dbReference>
<feature type="binding site" evidence="5">
    <location>
        <position position="121"/>
    </location>
    <ligand>
        <name>substrate</name>
    </ligand>
</feature>
<dbReference type="InterPro" id="IPR036812">
    <property type="entry name" value="NAD(P)_OxRdtase_dom_sf"/>
</dbReference>
<dbReference type="GO" id="GO:0016652">
    <property type="term" value="F:oxidoreductase activity, acting on NAD(P)H as acceptor"/>
    <property type="evidence" value="ECO:0007669"/>
    <property type="project" value="InterPro"/>
</dbReference>
<dbReference type="GO" id="GO:0016616">
    <property type="term" value="F:oxidoreductase activity, acting on the CH-OH group of donors, NAD or NADP as acceptor"/>
    <property type="evidence" value="ECO:0007669"/>
    <property type="project" value="UniProtKB-ARBA"/>
</dbReference>
<name>A0A6A6VXA5_9PEZI</name>
<evidence type="ECO:0000313" key="8">
    <source>
        <dbReference type="EMBL" id="KAF2754469.1"/>
    </source>
</evidence>
<dbReference type="GeneID" id="54480300"/>
<keyword evidence="9" id="KW-1185">Reference proteome</keyword>
<evidence type="ECO:0000256" key="6">
    <source>
        <dbReference type="PIRSR" id="PIRSR000097-3"/>
    </source>
</evidence>
<dbReference type="InterPro" id="IPR044494">
    <property type="entry name" value="AKR3C2/3"/>
</dbReference>
<comment type="similarity">
    <text evidence="1">Belongs to the aldo/keto reductase family.</text>
</comment>
<evidence type="ECO:0000256" key="1">
    <source>
        <dbReference type="ARBA" id="ARBA00007905"/>
    </source>
</evidence>
<dbReference type="PROSITE" id="PS00062">
    <property type="entry name" value="ALDOKETO_REDUCTASE_2"/>
    <property type="match status" value="1"/>
</dbReference>
<dbReference type="SUPFAM" id="SSF51430">
    <property type="entry name" value="NAD(P)-linked oxidoreductase"/>
    <property type="match status" value="1"/>
</dbReference>
<feature type="active site" description="Proton donor" evidence="4">
    <location>
        <position position="63"/>
    </location>
</feature>
<dbReference type="Pfam" id="PF00248">
    <property type="entry name" value="Aldo_ket_red"/>
    <property type="match status" value="1"/>
</dbReference>
<dbReference type="InterPro" id="IPR023210">
    <property type="entry name" value="NADP_OxRdtase_dom"/>
</dbReference>
<dbReference type="EMBL" id="ML996580">
    <property type="protein sequence ID" value="KAF2754469.1"/>
    <property type="molecule type" value="Genomic_DNA"/>
</dbReference>